<dbReference type="EMBL" id="JAVFWL010000005">
    <property type="protein sequence ID" value="KAK6758159.1"/>
    <property type="molecule type" value="Genomic_DNA"/>
</dbReference>
<dbReference type="PRINTS" id="PR00959">
    <property type="entry name" value="MEVGALKINASE"/>
</dbReference>
<evidence type="ECO:0000259" key="7">
    <source>
        <dbReference type="Pfam" id="PF00288"/>
    </source>
</evidence>
<dbReference type="PROSITE" id="PS00627">
    <property type="entry name" value="GHMP_KINASES_ATP"/>
    <property type="match status" value="1"/>
</dbReference>
<proteinExistence type="inferred from homology"/>
<dbReference type="Gene3D" id="1.20.1440.340">
    <property type="match status" value="1"/>
</dbReference>
<dbReference type="InterPro" id="IPR020568">
    <property type="entry name" value="Ribosomal_Su5_D2-typ_SF"/>
</dbReference>
<protein>
    <recommendedName>
        <fullName evidence="7">GHMP kinase N-terminal domain-containing protein</fullName>
    </recommendedName>
</protein>
<dbReference type="InterPro" id="IPR006203">
    <property type="entry name" value="GHMP_knse_ATP-bd_CS"/>
</dbReference>
<evidence type="ECO:0000256" key="2">
    <source>
        <dbReference type="ARBA" id="ARBA00022679"/>
    </source>
</evidence>
<dbReference type="InterPro" id="IPR000705">
    <property type="entry name" value="Galactokinase"/>
</dbReference>
<gene>
    <name evidence="8" type="primary">Necator_chrV.g20571</name>
    <name evidence="8" type="ORF">RB195_015778</name>
</gene>
<name>A0ABR1E642_NECAM</name>
<keyword evidence="3" id="KW-0547">Nucleotide-binding</keyword>
<evidence type="ECO:0000256" key="6">
    <source>
        <dbReference type="SAM" id="MobiDB-lite"/>
    </source>
</evidence>
<feature type="compositionally biased region" description="Low complexity" evidence="6">
    <location>
        <begin position="679"/>
        <end position="693"/>
    </location>
</feature>
<dbReference type="PANTHER" id="PTHR10457:SF7">
    <property type="entry name" value="GALACTOKINASE-RELATED"/>
    <property type="match status" value="1"/>
</dbReference>
<organism evidence="8 9">
    <name type="scientific">Necator americanus</name>
    <name type="common">Human hookworm</name>
    <dbReference type="NCBI Taxonomy" id="51031"/>
    <lineage>
        <taxon>Eukaryota</taxon>
        <taxon>Metazoa</taxon>
        <taxon>Ecdysozoa</taxon>
        <taxon>Nematoda</taxon>
        <taxon>Chromadorea</taxon>
        <taxon>Rhabditida</taxon>
        <taxon>Rhabditina</taxon>
        <taxon>Rhabditomorpha</taxon>
        <taxon>Strongyloidea</taxon>
        <taxon>Ancylostomatidae</taxon>
        <taxon>Bunostominae</taxon>
        <taxon>Necator</taxon>
    </lineage>
</organism>
<feature type="domain" description="GHMP kinase N-terminal" evidence="7">
    <location>
        <begin position="91"/>
        <end position="168"/>
    </location>
</feature>
<dbReference type="Gene3D" id="3.30.900.10">
    <property type="entry name" value="HORMA domain"/>
    <property type="match status" value="1"/>
</dbReference>
<evidence type="ECO:0000313" key="8">
    <source>
        <dbReference type="EMBL" id="KAK6758159.1"/>
    </source>
</evidence>
<dbReference type="Proteomes" id="UP001303046">
    <property type="component" value="Unassembled WGS sequence"/>
</dbReference>
<evidence type="ECO:0000256" key="1">
    <source>
        <dbReference type="ARBA" id="ARBA00006566"/>
    </source>
</evidence>
<dbReference type="InterPro" id="IPR014721">
    <property type="entry name" value="Ribsml_uS5_D2-typ_fold_subgr"/>
</dbReference>
<evidence type="ECO:0000256" key="5">
    <source>
        <dbReference type="ARBA" id="ARBA00022840"/>
    </source>
</evidence>
<evidence type="ECO:0000256" key="4">
    <source>
        <dbReference type="ARBA" id="ARBA00022777"/>
    </source>
</evidence>
<dbReference type="SUPFAM" id="SSF55060">
    <property type="entry name" value="GHMP Kinase, C-terminal domain"/>
    <property type="match status" value="1"/>
</dbReference>
<keyword evidence="4" id="KW-0418">Kinase</keyword>
<dbReference type="Gene3D" id="3.30.70.3170">
    <property type="match status" value="1"/>
</dbReference>
<accession>A0ABR1E642</accession>
<dbReference type="SUPFAM" id="SSF54211">
    <property type="entry name" value="Ribosomal protein S5 domain 2-like"/>
    <property type="match status" value="1"/>
</dbReference>
<comment type="caution">
    <text evidence="8">The sequence shown here is derived from an EMBL/GenBank/DDBJ whole genome shotgun (WGS) entry which is preliminary data.</text>
</comment>
<dbReference type="Gene3D" id="3.30.230.10">
    <property type="match status" value="1"/>
</dbReference>
<comment type="similarity">
    <text evidence="1">Belongs to the GHMP kinase family. GalK subfamily.</text>
</comment>
<feature type="region of interest" description="Disordered" evidence="6">
    <location>
        <begin position="673"/>
        <end position="721"/>
    </location>
</feature>
<keyword evidence="5" id="KW-0067">ATP-binding</keyword>
<dbReference type="InterPro" id="IPR036570">
    <property type="entry name" value="HORMA_dom_sf"/>
</dbReference>
<keyword evidence="2" id="KW-0808">Transferase</keyword>
<feature type="compositionally biased region" description="Low complexity" evidence="6">
    <location>
        <begin position="701"/>
        <end position="721"/>
    </location>
</feature>
<feature type="compositionally biased region" description="Basic and acidic residues" evidence="6">
    <location>
        <begin position="632"/>
        <end position="644"/>
    </location>
</feature>
<dbReference type="InterPro" id="IPR036554">
    <property type="entry name" value="GHMP_kinase_C_sf"/>
</dbReference>
<dbReference type="Pfam" id="PF00288">
    <property type="entry name" value="GHMP_kinases_N"/>
    <property type="match status" value="1"/>
</dbReference>
<reference evidence="8 9" key="1">
    <citation type="submission" date="2023-08" db="EMBL/GenBank/DDBJ databases">
        <title>A Necator americanus chromosomal reference genome.</title>
        <authorList>
            <person name="Ilik V."/>
            <person name="Petrzelkova K.J."/>
            <person name="Pardy F."/>
            <person name="Fuh T."/>
            <person name="Niatou-Singa F.S."/>
            <person name="Gouil Q."/>
            <person name="Baker L."/>
            <person name="Ritchie M.E."/>
            <person name="Jex A.R."/>
            <person name="Gazzola D."/>
            <person name="Li H."/>
            <person name="Toshio Fujiwara R."/>
            <person name="Zhan B."/>
            <person name="Aroian R.V."/>
            <person name="Pafco B."/>
            <person name="Schwarz E.M."/>
        </authorList>
    </citation>
    <scope>NUCLEOTIDE SEQUENCE [LARGE SCALE GENOMIC DNA]</scope>
    <source>
        <strain evidence="8 9">Aroian</strain>
        <tissue evidence="8">Whole animal</tissue>
    </source>
</reference>
<dbReference type="InterPro" id="IPR006204">
    <property type="entry name" value="GHMP_kinase_N_dom"/>
</dbReference>
<feature type="region of interest" description="Disordered" evidence="6">
    <location>
        <begin position="843"/>
        <end position="886"/>
    </location>
</feature>
<dbReference type="PRINTS" id="PR00473">
    <property type="entry name" value="GALCTOKINASE"/>
</dbReference>
<sequence length="971" mass="107105">MNPDMFFDVYGHSPTVHVICPGYLNLIGEHIVDHGYGTISIATDTGSEIFAALNGRSDIRISNTDEEYRQHVLNLPSEWVGTSCPEWFDYILAGWKSVVERLKIDPVGFDLLMEGCIPPSVGLSSSSSIVCAAVLTTWAIHTGKGFEGISREELVNLCIRGEEYVGKTGDRLVHLTQILGRDDMGVRFDFFPLRSHLVNVPHIAVFDVLHSGEVSNKSLCSRHLHLAEGKIAGKLLLRNAGKTCLYVRLRDVQEALGKRLEDMIALCENLPETSSRTELEQLLGPEELEECLSEEIKHVTQFKIRSTARYVFSEAIRVNRFERACETRDLLTMGRIFNESHDSFTKDFDCTTKDVEKLVTRCRTSHSYGAHVIGWNGIVVALIDDVCPVYLGDKLVYHAFASAGARKTNQEMRTNSSSSFASSTALDEVATASSSTAQPENPDYIKTLRQYGRYFSTRLVQVVVQSRTNEKFDLECTLPSTSPDWFNLRIDELGEVSAQVKRSISSFPPVAKSISIDFMLYTCDGEVLPMETWTFSIDEEDQQSTWANDIKSQLYLQLSVMLRSAMVAARMTPLHRYYVKKQSCDTFVILYKLGEGTSELDLGSEAKRIDLGRFPTPVGAFTLEVAYRTQMAKERTLSPPEGHESPNQMSIIMATPPDAGATVGSPTPSSYCELMSEFSTSPSSLPATSPPDTANVKPTRSRSTSLASETETASSSPKTKTNITVAKNMPFANLLTVSYTGVLFPLPEEVLGRKKCNSESAIIEGSGTETVPPRCDSFSKLLCAGSPSTTNTEPSDGKNVVKQTEVNVQVVALVTKGVEEMKVDDAKKTTVKVNFDLECSERTLVDPDSDSQTEGSRKGDVETEEQDESVATLKRSEVDPDEVVGTSDDDSFVKIPLFGRTSCGEATQEGELDTHLTEFMTSCKAPPPLVGVAQEWDTLSDIQSLLDGFSQKQGLFDKFVAEVREHGDDND</sequence>
<keyword evidence="9" id="KW-1185">Reference proteome</keyword>
<dbReference type="PANTHER" id="PTHR10457">
    <property type="entry name" value="MEVALONATE KINASE/GALACTOKINASE"/>
    <property type="match status" value="1"/>
</dbReference>
<feature type="region of interest" description="Disordered" evidence="6">
    <location>
        <begin position="632"/>
        <end position="651"/>
    </location>
</feature>
<evidence type="ECO:0000256" key="3">
    <source>
        <dbReference type="ARBA" id="ARBA00022741"/>
    </source>
</evidence>
<evidence type="ECO:0000313" key="9">
    <source>
        <dbReference type="Proteomes" id="UP001303046"/>
    </source>
</evidence>